<evidence type="ECO:0000313" key="2">
    <source>
        <dbReference type="Proteomes" id="UP000481153"/>
    </source>
</evidence>
<dbReference type="Gene3D" id="3.40.630.10">
    <property type="entry name" value="Zn peptidases"/>
    <property type="match status" value="1"/>
</dbReference>
<dbReference type="AlphaFoldDB" id="A0A6G0W4Q4"/>
<protein>
    <submittedName>
        <fullName evidence="1">Uncharacterized protein</fullName>
    </submittedName>
</protein>
<accession>A0A6G0W4Q4</accession>
<reference evidence="1 2" key="1">
    <citation type="submission" date="2019-07" db="EMBL/GenBank/DDBJ databases">
        <title>Genomics analysis of Aphanomyces spp. identifies a new class of oomycete effector associated with host adaptation.</title>
        <authorList>
            <person name="Gaulin E."/>
        </authorList>
    </citation>
    <scope>NUCLEOTIDE SEQUENCE [LARGE SCALE GENOMIC DNA]</scope>
    <source>
        <strain evidence="1 2">ATCC 201684</strain>
    </source>
</reference>
<comment type="caution">
    <text evidence="1">The sequence shown here is derived from an EMBL/GenBank/DDBJ whole genome shotgun (WGS) entry which is preliminary data.</text>
</comment>
<gene>
    <name evidence="1" type="ORF">Ae201684_018742</name>
</gene>
<evidence type="ECO:0000313" key="1">
    <source>
        <dbReference type="EMBL" id="KAF0722021.1"/>
    </source>
</evidence>
<keyword evidence="2" id="KW-1185">Reference proteome</keyword>
<dbReference type="EMBL" id="VJMJ01000351">
    <property type="protein sequence ID" value="KAF0722021.1"/>
    <property type="molecule type" value="Genomic_DNA"/>
</dbReference>
<proteinExistence type="predicted"/>
<name>A0A6G0W4Q4_9STRA</name>
<dbReference type="Proteomes" id="UP000481153">
    <property type="component" value="Unassembled WGS sequence"/>
</dbReference>
<sequence>MSGKAAIARHGLMGCLSPAVVNYTSATNIVQEVVANVVGVAKVSEEGLPRCGAEDFAYYLEQYVISFNVWGYEFGSNWTKYGRQAEMWQFFLLLSSVWFCTF</sequence>
<organism evidence="1 2">
    <name type="scientific">Aphanomyces euteiches</name>
    <dbReference type="NCBI Taxonomy" id="100861"/>
    <lineage>
        <taxon>Eukaryota</taxon>
        <taxon>Sar</taxon>
        <taxon>Stramenopiles</taxon>
        <taxon>Oomycota</taxon>
        <taxon>Saprolegniomycetes</taxon>
        <taxon>Saprolegniales</taxon>
        <taxon>Verrucalvaceae</taxon>
        <taxon>Aphanomyces</taxon>
    </lineage>
</organism>